<name>A0ABP3B443_9FLAO</name>
<dbReference type="SUPFAM" id="SSF52266">
    <property type="entry name" value="SGNH hydrolase"/>
    <property type="match status" value="1"/>
</dbReference>
<gene>
    <name evidence="4" type="ORF">KLA_14178</name>
</gene>
<keyword evidence="1" id="KW-0378">Hydrolase</keyword>
<dbReference type="InterPro" id="IPR052940">
    <property type="entry name" value="Carb_Esterase_6"/>
</dbReference>
<accession>A0ABP3B443</accession>
<feature type="signal peptide" evidence="2">
    <location>
        <begin position="1"/>
        <end position="23"/>
    </location>
</feature>
<dbReference type="Pfam" id="PF03629">
    <property type="entry name" value="SASA"/>
    <property type="match status" value="1"/>
</dbReference>
<dbReference type="Proteomes" id="UP000019275">
    <property type="component" value="Unassembled WGS sequence"/>
</dbReference>
<dbReference type="Gene3D" id="3.40.50.1110">
    <property type="entry name" value="SGNH hydrolase"/>
    <property type="match status" value="1"/>
</dbReference>
<organism evidence="4 5">
    <name type="scientific">Cellulophaga geojensis KL-A</name>
    <dbReference type="NCBI Taxonomy" id="1328323"/>
    <lineage>
        <taxon>Bacteria</taxon>
        <taxon>Pseudomonadati</taxon>
        <taxon>Bacteroidota</taxon>
        <taxon>Flavobacteriia</taxon>
        <taxon>Flavobacteriales</taxon>
        <taxon>Flavobacteriaceae</taxon>
        <taxon>Cellulophaga</taxon>
    </lineage>
</organism>
<keyword evidence="5" id="KW-1185">Reference proteome</keyword>
<proteinExistence type="predicted"/>
<dbReference type="InterPro" id="IPR036514">
    <property type="entry name" value="SGNH_hydro_sf"/>
</dbReference>
<evidence type="ECO:0000313" key="5">
    <source>
        <dbReference type="Proteomes" id="UP000019275"/>
    </source>
</evidence>
<dbReference type="PANTHER" id="PTHR31988:SF19">
    <property type="entry name" value="9-O-ACETYL-N-ACETYLNEURAMINIC ACID DEACETYLASE-RELATED"/>
    <property type="match status" value="1"/>
</dbReference>
<protein>
    <recommendedName>
        <fullName evidence="3">Sialate O-acetylesterase domain-containing protein</fullName>
    </recommendedName>
</protein>
<evidence type="ECO:0000313" key="4">
    <source>
        <dbReference type="EMBL" id="EWH12539.1"/>
    </source>
</evidence>
<dbReference type="PANTHER" id="PTHR31988">
    <property type="entry name" value="ESTERASE, PUTATIVE (DUF303)-RELATED"/>
    <property type="match status" value="1"/>
</dbReference>
<evidence type="ECO:0000256" key="1">
    <source>
        <dbReference type="ARBA" id="ARBA00022801"/>
    </source>
</evidence>
<reference evidence="4 5" key="1">
    <citation type="journal article" date="2014" name="Genome Announc.">
        <title>Draft Genome Sequence of the Carrageenan-Degrading Bacterium Cellulophaga sp. Strain KL-A, Isolated from Decaying Marine Algae.</title>
        <authorList>
            <person name="Shan D."/>
            <person name="Ying J."/>
            <person name="Li X."/>
            <person name="Gao Z."/>
            <person name="Wei G."/>
            <person name="Shao Z."/>
        </authorList>
    </citation>
    <scope>NUCLEOTIDE SEQUENCE [LARGE SCALE GENOMIC DNA]</scope>
    <source>
        <strain evidence="4 5">KL-A</strain>
    </source>
</reference>
<comment type="caution">
    <text evidence="4">The sequence shown here is derived from an EMBL/GenBank/DDBJ whole genome shotgun (WGS) entry which is preliminary data.</text>
</comment>
<evidence type="ECO:0000259" key="3">
    <source>
        <dbReference type="Pfam" id="PF03629"/>
    </source>
</evidence>
<evidence type="ECO:0000256" key="2">
    <source>
        <dbReference type="SAM" id="SignalP"/>
    </source>
</evidence>
<feature type="chain" id="PRO_5046774406" description="Sialate O-acetylesterase domain-containing protein" evidence="2">
    <location>
        <begin position="24"/>
        <end position="304"/>
    </location>
</feature>
<dbReference type="InterPro" id="IPR005181">
    <property type="entry name" value="SASA"/>
</dbReference>
<feature type="domain" description="Sialate O-acetylesterase" evidence="3">
    <location>
        <begin position="53"/>
        <end position="300"/>
    </location>
</feature>
<dbReference type="EMBL" id="ARZX01000021">
    <property type="protein sequence ID" value="EWH12539.1"/>
    <property type="molecule type" value="Genomic_DNA"/>
</dbReference>
<sequence>MKFTFIKYIALAAFLFTSYTAFLPATLTTTTFNTKNTEPTIAKDSSLDFNPNFHIYLCFGQSNMEGSATIQKKDLLENSRFKVLQSLDCDNLKRKKGEWYTAVAPLTQCYTGLSPADYFGKTMVNNLADSISIGLVNVAVGGSDIRLFDKEIYANYDDTYKEDWFADKIKAYGGNPYNHLIQLAKQAQKRGVIKGILLHQGESNTGDEKWPSYVATIYNNMLADLSLNAAEVPLLAGEMVHEDQGGKCASMNPIVNTLPSVVPTAHIVSSKECEARKDSVHFNSAGVRELGKRYAQKMLQLKYK</sequence>
<keyword evidence="2" id="KW-0732">Signal</keyword>
<dbReference type="RefSeq" id="WP_034646490.1">
    <property type="nucleotide sequence ID" value="NZ_ARZX01000021.1"/>
</dbReference>